<dbReference type="InterPro" id="IPR040618">
    <property type="entry name" value="Pre-Nudix"/>
</dbReference>
<dbReference type="PANTHER" id="PTHR13994:SF13">
    <property type="entry name" value="FI03680P"/>
    <property type="match status" value="1"/>
</dbReference>
<evidence type="ECO:0000313" key="5">
    <source>
        <dbReference type="EMBL" id="KAG6788734.1"/>
    </source>
</evidence>
<comment type="similarity">
    <text evidence="1">Belongs to the Nudix hydrolase family.</text>
</comment>
<dbReference type="FunFam" id="3.40.630.30:FF:000016">
    <property type="entry name" value="nudix hydrolase 2"/>
    <property type="match status" value="1"/>
</dbReference>
<protein>
    <recommendedName>
        <fullName evidence="4">Nudix hydrolase domain-containing protein</fullName>
    </recommendedName>
</protein>
<reference evidence="5" key="1">
    <citation type="journal article" date="2020" name="bioRxiv">
        <title>Hybrid origin of Populus tomentosa Carr. identified through genome sequencing and phylogenomic analysis.</title>
        <authorList>
            <person name="An X."/>
            <person name="Gao K."/>
            <person name="Chen Z."/>
            <person name="Li J."/>
            <person name="Yang X."/>
            <person name="Yang X."/>
            <person name="Zhou J."/>
            <person name="Guo T."/>
            <person name="Zhao T."/>
            <person name="Huang S."/>
            <person name="Miao D."/>
            <person name="Khan W.U."/>
            <person name="Rao P."/>
            <person name="Ye M."/>
            <person name="Lei B."/>
            <person name="Liao W."/>
            <person name="Wang J."/>
            <person name="Ji L."/>
            <person name="Li Y."/>
            <person name="Guo B."/>
            <person name="Mustafa N.S."/>
            <person name="Li S."/>
            <person name="Yun Q."/>
            <person name="Keller S.R."/>
            <person name="Mao J."/>
            <person name="Zhang R."/>
            <person name="Strauss S.H."/>
        </authorList>
    </citation>
    <scope>NUCLEOTIDE SEQUENCE</scope>
    <source>
        <strain evidence="5">GM15</strain>
        <tissue evidence="5">Leaf</tissue>
    </source>
</reference>
<evidence type="ECO:0000256" key="3">
    <source>
        <dbReference type="ARBA" id="ARBA00022801"/>
    </source>
</evidence>
<accession>A0A8X8DFK5</accession>
<dbReference type="OrthoDB" id="447842at2759"/>
<dbReference type="GO" id="GO:0047631">
    <property type="term" value="F:ADP-ribose diphosphatase activity"/>
    <property type="evidence" value="ECO:0007669"/>
    <property type="project" value="TreeGrafter"/>
</dbReference>
<comment type="caution">
    <text evidence="5">The sequence shown here is derived from an EMBL/GenBank/DDBJ whole genome shotgun (WGS) entry which is preliminary data.</text>
</comment>
<gene>
    <name evidence="5" type="ORF">POTOM_004811</name>
</gene>
<dbReference type="InterPro" id="IPR000086">
    <property type="entry name" value="NUDIX_hydrolase_dom"/>
</dbReference>
<name>A0A8X8DFK5_POPTO</name>
<dbReference type="InterPro" id="IPR003293">
    <property type="entry name" value="Nudix_hydrolase6-like"/>
</dbReference>
<evidence type="ECO:0000259" key="4">
    <source>
        <dbReference type="PROSITE" id="PS51462"/>
    </source>
</evidence>
<dbReference type="Pfam" id="PF00293">
    <property type="entry name" value="NUDIX"/>
    <property type="match status" value="1"/>
</dbReference>
<dbReference type="PROSITE" id="PS51462">
    <property type="entry name" value="NUDIX"/>
    <property type="match status" value="1"/>
</dbReference>
<sequence>MTQLKFFDFKSASLSEKAALMGRAGSSPFSSLGHSVGVRFSQELSSCRVRFVYVSESSGSGVLTKASYSSSSNGTYMSKRAISSVDKEKIAAENYFYQINGTSVSSSSLFSRNVKALDACDDEYGGVVVDPDRLPVNPDAFASMLRFSLSHWKMKGKKGIWLKLPLERSELVPVAVKEGFQYHHAERGYVMLTYWIPEGPCMLPTNATHQVGVGGFVINDKNEVLVVQEKFYAPSFADLWKIPTGFILESEEIYSGAVREVKEETGVDTEFVEVIAFRHAHNLAFDKSDLFFVCMLKPLSAQIKVDDLEIQAAKWMPLVEFVAQPLIQEDGMFKKIIDICIARLGKHYCGLLPHQVVSKFDGRPSCLYYNVIDAQDVNCRGN</sequence>
<dbReference type="Proteomes" id="UP000886885">
    <property type="component" value="Chromosome 1D"/>
</dbReference>
<proteinExistence type="inferred from homology"/>
<dbReference type="FunFam" id="3.90.79.10:FF:000015">
    <property type="entry name" value="Nudix hydrolase 8"/>
    <property type="match status" value="1"/>
</dbReference>
<dbReference type="CDD" id="cd04670">
    <property type="entry name" value="NUDIX_ASFGF2_Nudt6"/>
    <property type="match status" value="1"/>
</dbReference>
<evidence type="ECO:0000256" key="2">
    <source>
        <dbReference type="ARBA" id="ARBA00022723"/>
    </source>
</evidence>
<dbReference type="EMBL" id="JAAWWB010000002">
    <property type="protein sequence ID" value="KAG6788734.1"/>
    <property type="molecule type" value="Genomic_DNA"/>
</dbReference>
<feature type="domain" description="Nudix hydrolase" evidence="4">
    <location>
        <begin position="208"/>
        <end position="338"/>
    </location>
</feature>
<keyword evidence="3" id="KW-0378">Hydrolase</keyword>
<evidence type="ECO:0000313" key="6">
    <source>
        <dbReference type="Proteomes" id="UP000886885"/>
    </source>
</evidence>
<keyword evidence="6" id="KW-1185">Reference proteome</keyword>
<dbReference type="GO" id="GO:0051287">
    <property type="term" value="F:NAD binding"/>
    <property type="evidence" value="ECO:0007669"/>
    <property type="project" value="TreeGrafter"/>
</dbReference>
<keyword evidence="2" id="KW-0479">Metal-binding</keyword>
<dbReference type="PROSITE" id="PS00893">
    <property type="entry name" value="NUDIX_BOX"/>
    <property type="match status" value="1"/>
</dbReference>
<dbReference type="PANTHER" id="PTHR13994">
    <property type="entry name" value="NUDIX HYDROLASE RELATED"/>
    <property type="match status" value="1"/>
</dbReference>
<dbReference type="InterPro" id="IPR020084">
    <property type="entry name" value="NUDIX_hydrolase_CS"/>
</dbReference>
<dbReference type="GO" id="GO:0046872">
    <property type="term" value="F:metal ion binding"/>
    <property type="evidence" value="ECO:0007669"/>
    <property type="project" value="UniProtKB-KW"/>
</dbReference>
<evidence type="ECO:0000256" key="1">
    <source>
        <dbReference type="ARBA" id="ARBA00005582"/>
    </source>
</evidence>
<dbReference type="Pfam" id="PF18290">
    <property type="entry name" value="Nudix_hydro"/>
    <property type="match status" value="1"/>
</dbReference>
<dbReference type="AlphaFoldDB" id="A0A8X8DFK5"/>
<organism evidence="5 6">
    <name type="scientific">Populus tomentosa</name>
    <name type="common">Chinese white poplar</name>
    <dbReference type="NCBI Taxonomy" id="118781"/>
    <lineage>
        <taxon>Eukaryota</taxon>
        <taxon>Viridiplantae</taxon>
        <taxon>Streptophyta</taxon>
        <taxon>Embryophyta</taxon>
        <taxon>Tracheophyta</taxon>
        <taxon>Spermatophyta</taxon>
        <taxon>Magnoliopsida</taxon>
        <taxon>eudicotyledons</taxon>
        <taxon>Gunneridae</taxon>
        <taxon>Pentapetalae</taxon>
        <taxon>rosids</taxon>
        <taxon>fabids</taxon>
        <taxon>Malpighiales</taxon>
        <taxon>Salicaceae</taxon>
        <taxon>Saliceae</taxon>
        <taxon>Populus</taxon>
    </lineage>
</organism>
<dbReference type="GO" id="GO:0035529">
    <property type="term" value="F:NADH pyrophosphatase activity"/>
    <property type="evidence" value="ECO:0007669"/>
    <property type="project" value="TreeGrafter"/>
</dbReference>